<protein>
    <submittedName>
        <fullName evidence="2">Uncharacterized protein</fullName>
    </submittedName>
</protein>
<sequence>MRNFYTYLLLMTLFTFGSEVNAQKLLNIIDKTVQGVENVKRNKEKNDEKEQNKPNTKSVAKSNFHQNYMGKIMFAKGTPNSNLEDASQFVQTLDLNQPSYFNAYLPDPLYVLKASKEKLGEYDIVSPHIIRNYYINNQLIASYTDNIDGQIFKNALVFTDVFVPADGFEFDKNKFPVGALAHVFSSLNAGKHKLKVEYLINISEKIPAGNGSAAFNYNNTTLKVAEGEVDVQFTAAELANYTKAYGRPKYNQGVLQNDSKLIGQVSDLIKGNFKKTPVYIYADDNWRLERNYLDRVVSRSVQVYYVYKNDKGRCEVDNLVIKQNYDGQTYYAPVETINTYGKPFKFVVCQNY</sequence>
<organism evidence="2 3">
    <name type="scientific">Moheibacter stercoris</name>
    <dbReference type="NCBI Taxonomy" id="1628251"/>
    <lineage>
        <taxon>Bacteria</taxon>
        <taxon>Pseudomonadati</taxon>
        <taxon>Bacteroidota</taxon>
        <taxon>Flavobacteriia</taxon>
        <taxon>Flavobacteriales</taxon>
        <taxon>Weeksellaceae</taxon>
        <taxon>Moheibacter</taxon>
    </lineage>
</organism>
<name>A0ABV2LXT9_9FLAO</name>
<dbReference type="Proteomes" id="UP001549146">
    <property type="component" value="Unassembled WGS sequence"/>
</dbReference>
<gene>
    <name evidence="2" type="ORF">ABID46_002031</name>
</gene>
<evidence type="ECO:0000313" key="3">
    <source>
        <dbReference type="Proteomes" id="UP001549146"/>
    </source>
</evidence>
<evidence type="ECO:0000313" key="2">
    <source>
        <dbReference type="EMBL" id="MET3732442.1"/>
    </source>
</evidence>
<dbReference type="EMBL" id="JBEPMO010000012">
    <property type="protein sequence ID" value="MET3732442.1"/>
    <property type="molecule type" value="Genomic_DNA"/>
</dbReference>
<comment type="caution">
    <text evidence="2">The sequence shown here is derived from an EMBL/GenBank/DDBJ whole genome shotgun (WGS) entry which is preliminary data.</text>
</comment>
<keyword evidence="3" id="KW-1185">Reference proteome</keyword>
<feature type="compositionally biased region" description="Basic and acidic residues" evidence="1">
    <location>
        <begin position="39"/>
        <end position="52"/>
    </location>
</feature>
<accession>A0ABV2LXT9</accession>
<proteinExistence type="predicted"/>
<reference evidence="2 3" key="1">
    <citation type="submission" date="2024-06" db="EMBL/GenBank/DDBJ databases">
        <title>Genomic Encyclopedia of Type Strains, Phase IV (KMG-IV): sequencing the most valuable type-strain genomes for metagenomic binning, comparative biology and taxonomic classification.</title>
        <authorList>
            <person name="Goeker M."/>
        </authorList>
    </citation>
    <scope>NUCLEOTIDE SEQUENCE [LARGE SCALE GENOMIC DNA]</scope>
    <source>
        <strain evidence="2 3">DSM 29388</strain>
    </source>
</reference>
<evidence type="ECO:0000256" key="1">
    <source>
        <dbReference type="SAM" id="MobiDB-lite"/>
    </source>
</evidence>
<dbReference type="RefSeq" id="WP_354509670.1">
    <property type="nucleotide sequence ID" value="NZ_JBEPMO010000012.1"/>
</dbReference>
<feature type="region of interest" description="Disordered" evidence="1">
    <location>
        <begin position="39"/>
        <end position="60"/>
    </location>
</feature>